<evidence type="ECO:0000313" key="1">
    <source>
        <dbReference type="EMBL" id="NGO70010.1"/>
    </source>
</evidence>
<dbReference type="RefSeq" id="WP_165299686.1">
    <property type="nucleotide sequence ID" value="NZ_JAAKZZ010000159.1"/>
</dbReference>
<dbReference type="Proteomes" id="UP000477722">
    <property type="component" value="Unassembled WGS sequence"/>
</dbReference>
<dbReference type="EMBL" id="JAAKZZ010000159">
    <property type="protein sequence ID" value="NGO70010.1"/>
    <property type="molecule type" value="Genomic_DNA"/>
</dbReference>
<sequence length="44" mass="4995">MEADDTHGPQDTYATPVLVDLDSVPNVTFGKYAEDTQDKDRYFE</sequence>
<comment type="caution">
    <text evidence="1">The sequence shown here is derived from an EMBL/GenBank/DDBJ whole genome shotgun (WGS) entry which is preliminary data.</text>
</comment>
<dbReference type="AlphaFoldDB" id="A0A6G4WZF0"/>
<evidence type="ECO:0000313" key="2">
    <source>
        <dbReference type="Proteomes" id="UP000477722"/>
    </source>
</evidence>
<gene>
    <name evidence="1" type="ORF">G5C65_16940</name>
</gene>
<keyword evidence="2" id="KW-1185">Reference proteome</keyword>
<organism evidence="1 2">
    <name type="scientific">Streptomyces boncukensis</name>
    <dbReference type="NCBI Taxonomy" id="2711219"/>
    <lineage>
        <taxon>Bacteria</taxon>
        <taxon>Bacillati</taxon>
        <taxon>Actinomycetota</taxon>
        <taxon>Actinomycetes</taxon>
        <taxon>Kitasatosporales</taxon>
        <taxon>Streptomycetaceae</taxon>
        <taxon>Streptomyces</taxon>
    </lineage>
</organism>
<accession>A0A6G4WZF0</accession>
<protein>
    <submittedName>
        <fullName evidence="1">Putative RiPP</fullName>
    </submittedName>
</protein>
<reference evidence="1 2" key="1">
    <citation type="submission" date="2020-02" db="EMBL/GenBank/DDBJ databases">
        <title>Whole-genome analyses of novel actinobacteria.</title>
        <authorList>
            <person name="Sahin N."/>
            <person name="Tatar D."/>
        </authorList>
    </citation>
    <scope>NUCLEOTIDE SEQUENCE [LARGE SCALE GENOMIC DNA]</scope>
    <source>
        <strain evidence="1 2">SB3404</strain>
    </source>
</reference>
<name>A0A6G4WZF0_9ACTN</name>
<proteinExistence type="predicted"/>